<sequence length="171" mass="18866">MIGQATPNALTFNPPRFPWVLLHQYAPLLTQLQSCRKRESHLLCSEQQDIAVMKGVHRMVKMLVELMVLLGLSNSAVQRPGYDDSPSPEFFNQSWMASIPDSLLLSQITMPGTHNSMALYGGALAECQSWSLGSQLRVGRGASWDARSARGGQPDHPPQCVLPVGALWRRA</sequence>
<reference evidence="1 2" key="1">
    <citation type="submission" date="2024-06" db="EMBL/GenBank/DDBJ databases">
        <authorList>
            <person name="Pan Q."/>
            <person name="Wen M."/>
            <person name="Jouanno E."/>
            <person name="Zahm M."/>
            <person name="Klopp C."/>
            <person name="Cabau C."/>
            <person name="Louis A."/>
            <person name="Berthelot C."/>
            <person name="Parey E."/>
            <person name="Roest Crollius H."/>
            <person name="Montfort J."/>
            <person name="Robinson-Rechavi M."/>
            <person name="Bouchez O."/>
            <person name="Lampietro C."/>
            <person name="Lopez Roques C."/>
            <person name="Donnadieu C."/>
            <person name="Postlethwait J."/>
            <person name="Bobe J."/>
            <person name="Verreycken H."/>
            <person name="Guiguen Y."/>
        </authorList>
    </citation>
    <scope>NUCLEOTIDE SEQUENCE [LARGE SCALE GENOMIC DNA]</scope>
    <source>
        <strain evidence="1">Up_M1</strain>
        <tissue evidence="1">Testis</tissue>
    </source>
</reference>
<keyword evidence="2" id="KW-1185">Reference proteome</keyword>
<gene>
    <name evidence="1" type="ORF">UPYG_G00337530</name>
</gene>
<evidence type="ECO:0000313" key="2">
    <source>
        <dbReference type="Proteomes" id="UP001557470"/>
    </source>
</evidence>
<organism evidence="1 2">
    <name type="scientific">Umbra pygmaea</name>
    <name type="common">Eastern mudminnow</name>
    <dbReference type="NCBI Taxonomy" id="75934"/>
    <lineage>
        <taxon>Eukaryota</taxon>
        <taxon>Metazoa</taxon>
        <taxon>Chordata</taxon>
        <taxon>Craniata</taxon>
        <taxon>Vertebrata</taxon>
        <taxon>Euteleostomi</taxon>
        <taxon>Actinopterygii</taxon>
        <taxon>Neopterygii</taxon>
        <taxon>Teleostei</taxon>
        <taxon>Protacanthopterygii</taxon>
        <taxon>Esociformes</taxon>
        <taxon>Umbridae</taxon>
        <taxon>Umbra</taxon>
    </lineage>
</organism>
<evidence type="ECO:0000313" key="1">
    <source>
        <dbReference type="EMBL" id="KAL0962241.1"/>
    </source>
</evidence>
<dbReference type="AlphaFoldDB" id="A0ABD0WCM5"/>
<comment type="caution">
    <text evidence="1">The sequence shown here is derived from an EMBL/GenBank/DDBJ whole genome shotgun (WGS) entry which is preliminary data.</text>
</comment>
<dbReference type="Gene3D" id="3.20.20.190">
    <property type="entry name" value="Phosphatidylinositol (PI) phosphodiesterase"/>
    <property type="match status" value="1"/>
</dbReference>
<proteinExistence type="predicted"/>
<dbReference type="EMBL" id="JAGEUA010000011">
    <property type="protein sequence ID" value="KAL0962241.1"/>
    <property type="molecule type" value="Genomic_DNA"/>
</dbReference>
<protein>
    <submittedName>
        <fullName evidence="1">Uncharacterized protein</fullName>
    </submittedName>
</protein>
<dbReference type="SUPFAM" id="SSF51695">
    <property type="entry name" value="PLC-like phosphodiesterases"/>
    <property type="match status" value="1"/>
</dbReference>
<name>A0ABD0WCM5_UMBPY</name>
<accession>A0ABD0WCM5</accession>
<dbReference type="InterPro" id="IPR017946">
    <property type="entry name" value="PLC-like_Pdiesterase_TIM-brl"/>
</dbReference>
<dbReference type="Proteomes" id="UP001557470">
    <property type="component" value="Unassembled WGS sequence"/>
</dbReference>